<feature type="transmembrane region" description="Helical" evidence="9">
    <location>
        <begin position="76"/>
        <end position="95"/>
    </location>
</feature>
<sequence length="101" mass="11200">LIFAFCVCFLLFPLALILISYLHILATILSIHSALGWHKTFSTCGSHLTLVSLFYGNAIFMYMGPGSGNSSGREKVLSLFYSLVSPILNPLIYSLRNKQVK</sequence>
<evidence type="ECO:0000256" key="2">
    <source>
        <dbReference type="ARBA" id="ARBA00022475"/>
    </source>
</evidence>
<dbReference type="InterPro" id="IPR000725">
    <property type="entry name" value="Olfact_rcpt"/>
</dbReference>
<dbReference type="Gene3D" id="1.20.1070.10">
    <property type="entry name" value="Rhodopsin 7-helix transmembrane proteins"/>
    <property type="match status" value="1"/>
</dbReference>
<reference evidence="11 12" key="1">
    <citation type="submission" date="2019-09" db="EMBL/GenBank/DDBJ databases">
        <title>Bird 10,000 Genomes (B10K) Project - Family phase.</title>
        <authorList>
            <person name="Zhang G."/>
        </authorList>
    </citation>
    <scope>NUCLEOTIDE SEQUENCE [LARGE SCALE GENOMIC DNA]</scope>
    <source>
        <strain evidence="11">B10K-UC-030-51</strain>
    </source>
</reference>
<dbReference type="PRINTS" id="PR00237">
    <property type="entry name" value="GPCRRHODOPSN"/>
</dbReference>
<evidence type="ECO:0000256" key="1">
    <source>
        <dbReference type="ARBA" id="ARBA00004651"/>
    </source>
</evidence>
<evidence type="ECO:0000256" key="5">
    <source>
        <dbReference type="ARBA" id="ARBA00022725"/>
    </source>
</evidence>
<keyword evidence="6 9" id="KW-1133">Transmembrane helix</keyword>
<evidence type="ECO:0000259" key="10">
    <source>
        <dbReference type="PROSITE" id="PS50262"/>
    </source>
</evidence>
<dbReference type="OrthoDB" id="9902777at2759"/>
<dbReference type="SUPFAM" id="SSF81321">
    <property type="entry name" value="Family A G protein-coupled receptor-like"/>
    <property type="match status" value="1"/>
</dbReference>
<feature type="transmembrane region" description="Helical" evidence="9">
    <location>
        <begin position="46"/>
        <end position="64"/>
    </location>
</feature>
<dbReference type="GO" id="GO:0004930">
    <property type="term" value="F:G protein-coupled receptor activity"/>
    <property type="evidence" value="ECO:0007669"/>
    <property type="project" value="InterPro"/>
</dbReference>
<evidence type="ECO:0000256" key="8">
    <source>
        <dbReference type="ARBA" id="ARBA00023224"/>
    </source>
</evidence>
<keyword evidence="12" id="KW-1185">Reference proteome</keyword>
<comment type="subcellular location">
    <subcellularLocation>
        <location evidence="1">Cell membrane</location>
        <topology evidence="1">Multi-pass membrane protein</topology>
    </subcellularLocation>
</comment>
<evidence type="ECO:0000256" key="9">
    <source>
        <dbReference type="SAM" id="Phobius"/>
    </source>
</evidence>
<comment type="caution">
    <text evidence="11">The sequence shown here is derived from an EMBL/GenBank/DDBJ whole genome shotgun (WGS) entry which is preliminary data.</text>
</comment>
<dbReference type="AlphaFoldDB" id="A0A7K7G200"/>
<dbReference type="EMBL" id="VZSF01011951">
    <property type="protein sequence ID" value="NWY63331.1"/>
    <property type="molecule type" value="Genomic_DNA"/>
</dbReference>
<keyword evidence="4 9" id="KW-0812">Transmembrane</keyword>
<protein>
    <submittedName>
        <fullName evidence="11">O2A12 protein</fullName>
    </submittedName>
</protein>
<keyword evidence="5" id="KW-0552">Olfaction</keyword>
<keyword evidence="3" id="KW-0716">Sensory transduction</keyword>
<dbReference type="PANTHER" id="PTHR26453">
    <property type="entry name" value="OLFACTORY RECEPTOR"/>
    <property type="match status" value="1"/>
</dbReference>
<dbReference type="PROSITE" id="PS50262">
    <property type="entry name" value="G_PROTEIN_RECEP_F1_2"/>
    <property type="match status" value="1"/>
</dbReference>
<evidence type="ECO:0000256" key="4">
    <source>
        <dbReference type="ARBA" id="ARBA00022692"/>
    </source>
</evidence>
<evidence type="ECO:0000256" key="7">
    <source>
        <dbReference type="ARBA" id="ARBA00023136"/>
    </source>
</evidence>
<name>A0A7K7G200_CHIMN</name>
<accession>A0A7K7G200</accession>
<evidence type="ECO:0000256" key="6">
    <source>
        <dbReference type="ARBA" id="ARBA00022989"/>
    </source>
</evidence>
<dbReference type="GO" id="GO:0005886">
    <property type="term" value="C:plasma membrane"/>
    <property type="evidence" value="ECO:0007669"/>
    <property type="project" value="UniProtKB-SubCell"/>
</dbReference>
<keyword evidence="2" id="KW-1003">Cell membrane</keyword>
<dbReference type="InterPro" id="IPR017452">
    <property type="entry name" value="GPCR_Rhodpsn_7TM"/>
</dbReference>
<keyword evidence="7 9" id="KW-0472">Membrane</keyword>
<dbReference type="Proteomes" id="UP000557271">
    <property type="component" value="Unassembled WGS sequence"/>
</dbReference>
<gene>
    <name evidence="11" type="primary">Or2a12</name>
    <name evidence="11" type="ORF">CHIMIN_R12097</name>
</gene>
<feature type="non-terminal residue" evidence="11">
    <location>
        <position position="1"/>
    </location>
</feature>
<keyword evidence="8" id="KW-0807">Transducer</keyword>
<proteinExistence type="predicted"/>
<evidence type="ECO:0000313" key="11">
    <source>
        <dbReference type="EMBL" id="NWY63331.1"/>
    </source>
</evidence>
<dbReference type="GO" id="GO:0004984">
    <property type="term" value="F:olfactory receptor activity"/>
    <property type="evidence" value="ECO:0007669"/>
    <property type="project" value="InterPro"/>
</dbReference>
<evidence type="ECO:0000256" key="3">
    <source>
        <dbReference type="ARBA" id="ARBA00022606"/>
    </source>
</evidence>
<organism evidence="11 12">
    <name type="scientific">Chionis minor</name>
    <name type="common">Black-faced sheathbill</name>
    <dbReference type="NCBI Taxonomy" id="227182"/>
    <lineage>
        <taxon>Eukaryota</taxon>
        <taxon>Metazoa</taxon>
        <taxon>Chordata</taxon>
        <taxon>Craniata</taxon>
        <taxon>Vertebrata</taxon>
        <taxon>Euteleostomi</taxon>
        <taxon>Archelosauria</taxon>
        <taxon>Archosauria</taxon>
        <taxon>Dinosauria</taxon>
        <taxon>Saurischia</taxon>
        <taxon>Theropoda</taxon>
        <taxon>Coelurosauria</taxon>
        <taxon>Aves</taxon>
        <taxon>Neognathae</taxon>
        <taxon>Neoaves</taxon>
        <taxon>Charadriiformes</taxon>
        <taxon>Chionididae</taxon>
        <taxon>Chionis</taxon>
    </lineage>
</organism>
<dbReference type="Pfam" id="PF13853">
    <property type="entry name" value="7tm_4"/>
    <property type="match status" value="1"/>
</dbReference>
<feature type="non-terminal residue" evidence="11">
    <location>
        <position position="101"/>
    </location>
</feature>
<dbReference type="InterPro" id="IPR000276">
    <property type="entry name" value="GPCR_Rhodpsn"/>
</dbReference>
<feature type="domain" description="G-protein coupled receptors family 1 profile" evidence="10">
    <location>
        <begin position="1"/>
        <end position="93"/>
    </location>
</feature>
<evidence type="ECO:0000313" key="12">
    <source>
        <dbReference type="Proteomes" id="UP000557271"/>
    </source>
</evidence>